<dbReference type="CDD" id="cd00413">
    <property type="entry name" value="Glyco_hydrolase_16"/>
    <property type="match status" value="1"/>
</dbReference>
<organism evidence="3">
    <name type="scientific">Bionectria ochroleuca</name>
    <name type="common">Gliocladium roseum</name>
    <dbReference type="NCBI Taxonomy" id="29856"/>
    <lineage>
        <taxon>Eukaryota</taxon>
        <taxon>Fungi</taxon>
        <taxon>Dikarya</taxon>
        <taxon>Ascomycota</taxon>
        <taxon>Pezizomycotina</taxon>
        <taxon>Sordariomycetes</taxon>
        <taxon>Hypocreomycetidae</taxon>
        <taxon>Hypocreales</taxon>
        <taxon>Bionectriaceae</taxon>
        <taxon>Clonostachys</taxon>
    </lineage>
</organism>
<dbReference type="GO" id="GO:0004553">
    <property type="term" value="F:hydrolase activity, hydrolyzing O-glycosyl compounds"/>
    <property type="evidence" value="ECO:0007669"/>
    <property type="project" value="InterPro"/>
</dbReference>
<sequence>MYLFRLLPGLATIALVAADCECGYRARNSTHHGEEWMFTEALETDFSDIHDLSGNTDWIRQGFNVSAEDGRGGFGKSFKPSNVEARPASAGSIDGNANDAGVALRVSSTIEDNSVLSAELDSSRLDLHWGSYRASMKLPQVPGTCAAFFWYFNDTQEIDMEFLSAQFDHTNNVYPLSLVVQSRQSKMAGYDATKTGTYRRVNLTFDPTLDFHEYRIDYLPGKVAFYADSQLLAVMQGDEMPTAGGHMILQHWSNGNPLWSGGPPKSDSIMIVRYVKAYFNSSNSDHLKGQSAACHNEGTTLKDICLIPDGTAGDAVSGGKFFFNTADATIKETGSSENNQSDRERGRATSFLAWGPVHSGFALAIVLFLLEA</sequence>
<dbReference type="EMBL" id="CDPU01000007">
    <property type="protein sequence ID" value="CEO47238.1"/>
    <property type="molecule type" value="Genomic_DNA"/>
</dbReference>
<dbReference type="InterPro" id="IPR000757">
    <property type="entry name" value="Beta-glucanase-like"/>
</dbReference>
<keyword evidence="1" id="KW-0732">Signal</keyword>
<dbReference type="PROSITE" id="PS51762">
    <property type="entry name" value="GH16_2"/>
    <property type="match status" value="1"/>
</dbReference>
<dbReference type="InterPro" id="IPR013320">
    <property type="entry name" value="ConA-like_dom_sf"/>
</dbReference>
<feature type="chain" id="PRO_5002134075" description="GH16 domain-containing protein" evidence="1">
    <location>
        <begin position="19"/>
        <end position="372"/>
    </location>
</feature>
<feature type="signal peptide" evidence="1">
    <location>
        <begin position="1"/>
        <end position="18"/>
    </location>
</feature>
<reference evidence="3" key="1">
    <citation type="submission" date="2015-01" db="EMBL/GenBank/DDBJ databases">
        <authorList>
            <person name="Durling Mikael"/>
        </authorList>
    </citation>
    <scope>NUCLEOTIDE SEQUENCE</scope>
</reference>
<dbReference type="Pfam" id="PF00722">
    <property type="entry name" value="Glyco_hydro_16"/>
    <property type="match status" value="1"/>
</dbReference>
<dbReference type="PANTHER" id="PTHR38121:SF5">
    <property type="entry name" value="GH16 DOMAIN-CONTAINING PROTEIN"/>
    <property type="match status" value="1"/>
</dbReference>
<protein>
    <recommendedName>
        <fullName evidence="2">GH16 domain-containing protein</fullName>
    </recommendedName>
</protein>
<gene>
    <name evidence="3" type="ORF">BN869_000003293_1</name>
</gene>
<evidence type="ECO:0000259" key="2">
    <source>
        <dbReference type="PROSITE" id="PS51762"/>
    </source>
</evidence>
<accession>A0A0B7JQI0</accession>
<evidence type="ECO:0000313" key="3">
    <source>
        <dbReference type="EMBL" id="CEO47238.1"/>
    </source>
</evidence>
<evidence type="ECO:0000256" key="1">
    <source>
        <dbReference type="SAM" id="SignalP"/>
    </source>
</evidence>
<dbReference type="Gene3D" id="2.60.120.200">
    <property type="match status" value="1"/>
</dbReference>
<name>A0A0B7JQI0_BIOOC</name>
<dbReference type="GO" id="GO:0005975">
    <property type="term" value="P:carbohydrate metabolic process"/>
    <property type="evidence" value="ECO:0007669"/>
    <property type="project" value="InterPro"/>
</dbReference>
<dbReference type="PANTHER" id="PTHR38121">
    <property type="entry name" value="GH16 DOMAIN-CONTAINING PROTEIN"/>
    <property type="match status" value="1"/>
</dbReference>
<feature type="domain" description="GH16" evidence="2">
    <location>
        <begin position="32"/>
        <end position="283"/>
    </location>
</feature>
<proteinExistence type="predicted"/>
<dbReference type="SUPFAM" id="SSF49899">
    <property type="entry name" value="Concanavalin A-like lectins/glucanases"/>
    <property type="match status" value="1"/>
</dbReference>
<dbReference type="AlphaFoldDB" id="A0A0B7JQI0"/>